<dbReference type="SUPFAM" id="SSF54001">
    <property type="entry name" value="Cysteine proteinases"/>
    <property type="match status" value="1"/>
</dbReference>
<evidence type="ECO:0000313" key="8">
    <source>
        <dbReference type="EMBL" id="KAJ9700019.1"/>
    </source>
</evidence>
<dbReference type="PROSITE" id="PS50600">
    <property type="entry name" value="ULP_PROTEASE"/>
    <property type="match status" value="1"/>
</dbReference>
<dbReference type="FunFam" id="3.40.395.10:FF:000005">
    <property type="entry name" value="Ubiquitin-like-specific protease ESD4"/>
    <property type="match status" value="1"/>
</dbReference>
<evidence type="ECO:0000256" key="2">
    <source>
        <dbReference type="ARBA" id="ARBA00022670"/>
    </source>
</evidence>
<feature type="region of interest" description="Disordered" evidence="6">
    <location>
        <begin position="167"/>
        <end position="186"/>
    </location>
</feature>
<evidence type="ECO:0000256" key="3">
    <source>
        <dbReference type="ARBA" id="ARBA00022786"/>
    </source>
</evidence>
<dbReference type="GO" id="GO:0016929">
    <property type="term" value="F:deSUMOylase activity"/>
    <property type="evidence" value="ECO:0007669"/>
    <property type="project" value="TreeGrafter"/>
</dbReference>
<feature type="region of interest" description="Disordered" evidence="6">
    <location>
        <begin position="40"/>
        <end position="62"/>
    </location>
</feature>
<dbReference type="GO" id="GO:0016926">
    <property type="term" value="P:protein desumoylation"/>
    <property type="evidence" value="ECO:0007669"/>
    <property type="project" value="UniProtKB-ARBA"/>
</dbReference>
<dbReference type="AlphaFoldDB" id="A0AA39A517"/>
<proteinExistence type="inferred from homology"/>
<name>A0AA39A517_VITRO</name>
<keyword evidence="9" id="KW-1185">Reference proteome</keyword>
<comment type="caution">
    <text evidence="8">The sequence shown here is derived from an EMBL/GenBank/DDBJ whole genome shotgun (WGS) entry which is preliminary data.</text>
</comment>
<dbReference type="PANTHER" id="PTHR12606:SF1">
    <property type="entry name" value="UBIQUITIN-LIKE-SPECIFIC PROTEASE 1A"/>
    <property type="match status" value="1"/>
</dbReference>
<dbReference type="EMBL" id="JARBHA010000005">
    <property type="protein sequence ID" value="KAJ9700019.1"/>
    <property type="molecule type" value="Genomic_DNA"/>
</dbReference>
<evidence type="ECO:0000256" key="5">
    <source>
        <dbReference type="ARBA" id="ARBA00022807"/>
    </source>
</evidence>
<protein>
    <recommendedName>
        <fullName evidence="7">Ubiquitin-like protease family profile domain-containing protein</fullName>
    </recommendedName>
</protein>
<dbReference type="Gene3D" id="3.40.395.10">
    <property type="entry name" value="Adenoviral Proteinase, Chain A"/>
    <property type="match status" value="1"/>
</dbReference>
<evidence type="ECO:0000256" key="4">
    <source>
        <dbReference type="ARBA" id="ARBA00022801"/>
    </source>
</evidence>
<evidence type="ECO:0000259" key="7">
    <source>
        <dbReference type="PROSITE" id="PS50600"/>
    </source>
</evidence>
<keyword evidence="2" id="KW-0645">Protease</keyword>
<gene>
    <name evidence="8" type="ORF">PVL29_005719</name>
</gene>
<evidence type="ECO:0000313" key="9">
    <source>
        <dbReference type="Proteomes" id="UP001168098"/>
    </source>
</evidence>
<dbReference type="Pfam" id="PF02902">
    <property type="entry name" value="Peptidase_C48"/>
    <property type="match status" value="1"/>
</dbReference>
<dbReference type="PANTHER" id="PTHR12606">
    <property type="entry name" value="SENTRIN/SUMO-SPECIFIC PROTEASE"/>
    <property type="match status" value="1"/>
</dbReference>
<keyword evidence="3" id="KW-0833">Ubl conjugation pathway</keyword>
<keyword evidence="4" id="KW-0378">Hydrolase</keyword>
<comment type="similarity">
    <text evidence="1">Belongs to the peptidase C48 family.</text>
</comment>
<sequence>MGALTSNRKRGDECFTLNHTFLSPYPQDLGRRIDSHISKKPRLSSMPQTPDPAVSSRSTASRIQRYPEPTAKLRREVHAPCRVVKFGFAASSNRESRVRIGEVDERVGLSDVMGNVLSSQYEKAKNTAIKALRYFRKDKEVIDVENERGEDLASEDSSIEEIEAVEDGREGRSVVSDERSRGGADGTAVPHIQELEAKNFDRRLWQSSSSGVTELSNVNLKMLDSLTLRETDVELGVLPHKKWLDSAEKRNSKLRDLSVQIKFLEAQRSSLHALRPAKKPEEEVPREPFLPLTQEEEAEVDRALSSINRRKVLVTHENSNIEITGEILQCLQTTAWLNDEVINVYLELLKEREKREPKKFLKCHFFNTFFYKKLISGRNSYDYKSVRRWTTQRKLGYSLSECDKIFVPIHQEIHWCLAVINKQDKKFQYLDSLKGMDTRVLKVLARYYVDEVKDKSGKDIDLSSWEQEYVEDLPEQENGYDCGMFMIKYADFYSRGIGLCFNQEHMPYFRLRTAKEILKLKAD</sequence>
<dbReference type="Proteomes" id="UP001168098">
    <property type="component" value="Unassembled WGS sequence"/>
</dbReference>
<reference evidence="8 9" key="1">
    <citation type="journal article" date="2023" name="BMC Biotechnol.">
        <title>Vitis rotundifolia cv Carlos genome sequencing.</title>
        <authorList>
            <person name="Huff M."/>
            <person name="Hulse-Kemp A."/>
            <person name="Scheffler B."/>
            <person name="Youngblood R."/>
            <person name="Simpson S."/>
            <person name="Babiker E."/>
            <person name="Staton M."/>
        </authorList>
    </citation>
    <scope>NUCLEOTIDE SEQUENCE [LARGE SCALE GENOMIC DNA]</scope>
    <source>
        <tissue evidence="8">Leaf</tissue>
    </source>
</reference>
<accession>A0AA39A517</accession>
<dbReference type="GO" id="GO:0006508">
    <property type="term" value="P:proteolysis"/>
    <property type="evidence" value="ECO:0007669"/>
    <property type="project" value="UniProtKB-KW"/>
</dbReference>
<feature type="domain" description="Ubiquitin-like protease family profile" evidence="7">
    <location>
        <begin position="321"/>
        <end position="493"/>
    </location>
</feature>
<evidence type="ECO:0000256" key="1">
    <source>
        <dbReference type="ARBA" id="ARBA00005234"/>
    </source>
</evidence>
<evidence type="ECO:0000256" key="6">
    <source>
        <dbReference type="SAM" id="MobiDB-lite"/>
    </source>
</evidence>
<organism evidence="8 9">
    <name type="scientific">Vitis rotundifolia</name>
    <name type="common">Muscadine grape</name>
    <dbReference type="NCBI Taxonomy" id="103349"/>
    <lineage>
        <taxon>Eukaryota</taxon>
        <taxon>Viridiplantae</taxon>
        <taxon>Streptophyta</taxon>
        <taxon>Embryophyta</taxon>
        <taxon>Tracheophyta</taxon>
        <taxon>Spermatophyta</taxon>
        <taxon>Magnoliopsida</taxon>
        <taxon>eudicotyledons</taxon>
        <taxon>Gunneridae</taxon>
        <taxon>Pentapetalae</taxon>
        <taxon>rosids</taxon>
        <taxon>Vitales</taxon>
        <taxon>Vitaceae</taxon>
        <taxon>Viteae</taxon>
        <taxon>Vitis</taxon>
    </lineage>
</organism>
<dbReference type="GO" id="GO:0005634">
    <property type="term" value="C:nucleus"/>
    <property type="evidence" value="ECO:0007669"/>
    <property type="project" value="TreeGrafter"/>
</dbReference>
<dbReference type="InterPro" id="IPR003653">
    <property type="entry name" value="Peptidase_C48_C"/>
</dbReference>
<dbReference type="InterPro" id="IPR038765">
    <property type="entry name" value="Papain-like_cys_pep_sf"/>
</dbReference>
<feature type="compositionally biased region" description="Basic and acidic residues" evidence="6">
    <location>
        <begin position="167"/>
        <end position="182"/>
    </location>
</feature>
<keyword evidence="5" id="KW-0788">Thiol protease</keyword>